<sequence>MEHGIFFIIIGITIQSQSTSAIWSCSLDSECSSLTGSICVDGSCVCAPGQQPVLGGTICADEHMRSTLEEAIVETRSTPLENRPRLPRIALSKRNRAVVRALNPMLVTYLEASRDLCETDSILFGAALAACRTIGAKLSTFGRATGQSSAIPAWRIKIEERIAKARALIGRLICFRSGNNRPRILRTIRIAFAGTNVSLSQPDIMQKLTERIDDLKQRIAAWGKRIRRYTERSTRFNQNRLFQSDQKRLYKSLERPMVSGTGPAPNQADTVAFWRGLWSEPVNHSEGPWTEVVASQCASITPMDPVIITPDDVAEAVLAPYFTSPCLEDHQCFRLFNNYECQLNNNDAVPNPRTLQIIRNLKQDSKSVIQNEIPTTSTSIQFTEKEQFILSPKPNDNIENKDLSNVSEDFCSDDSVKDPDYVDIDTPCSTKRSLLKNKNREVFKNLLSGVDLNEKQYDNFSNDVFTINQTSSPIPMPIAPMQTESSSSSSDGIGSSSSSDGSSSLDSESSSDDELNNERLTAVVQSRVDNNTFLTRATCIEEDISRNDSIEPVASTSCSTPPTSLELTADTSSTHLGCIDNISSNKGRKRKSTPNNCLRNKAKILRNSEGTCGCKAGHHYFRGRCWSSSDYGEACTRDEECLGAIRDPYSMVCNGTCTCADGYYLRQRGECRKMGLSVGDGCVLNEDCQFPDGACDQANFVCYDVNDQNFNETTFMEISNGESNGINMFNNMATVSKQNGSTITCGANDACPEPFECSPFGVCICPLGYYGGENTTCLAELSSPATEDQCKGLLATVVNGVCTCPPNFFFDVNMRDCVRVTRQFSESCISDLNCHTFGAASRCGPPQEPWGIRTCECIPELAVWDSSREMCRLFAGLGETCEVDSDCLAGELEIQCVKDQAGQGYCTCPEGLEAVDGLCLTTGLELGETCQVSAECTGTQHTVCEGGRCSCGDGYQETGNICAPVIGGTCNQDSDCAIPDTVCQDNDGSLTCQCKDAFVEYNDECWLG</sequence>
<feature type="domain" description="EB" evidence="4">
    <location>
        <begin position="908"/>
        <end position="962"/>
    </location>
</feature>
<keyword evidence="3" id="KW-0732">Signal</keyword>
<dbReference type="Proteomes" id="UP000691718">
    <property type="component" value="Unassembled WGS sequence"/>
</dbReference>
<evidence type="ECO:0000256" key="1">
    <source>
        <dbReference type="SAM" id="Coils"/>
    </source>
</evidence>
<keyword evidence="6" id="KW-1185">Reference proteome</keyword>
<feature type="chain" id="PRO_5035878760" evidence="3">
    <location>
        <begin position="22"/>
        <end position="1008"/>
    </location>
</feature>
<dbReference type="EMBL" id="CAJQZP010000945">
    <property type="protein sequence ID" value="CAG5001225.1"/>
    <property type="molecule type" value="Genomic_DNA"/>
</dbReference>
<evidence type="ECO:0000313" key="5">
    <source>
        <dbReference type="EMBL" id="CAG5001225.1"/>
    </source>
</evidence>
<dbReference type="Pfam" id="PF01683">
    <property type="entry name" value="EB"/>
    <property type="match status" value="2"/>
</dbReference>
<keyword evidence="1" id="KW-0175">Coiled coil</keyword>
<gene>
    <name evidence="5" type="ORF">PAPOLLO_LOCUS13872</name>
</gene>
<evidence type="ECO:0000313" key="6">
    <source>
        <dbReference type="Proteomes" id="UP000691718"/>
    </source>
</evidence>
<dbReference type="OrthoDB" id="504708at2759"/>
<dbReference type="AlphaFoldDB" id="A0A8S3X4W5"/>
<evidence type="ECO:0000256" key="2">
    <source>
        <dbReference type="SAM" id="MobiDB-lite"/>
    </source>
</evidence>
<feature type="compositionally biased region" description="Low complexity" evidence="2">
    <location>
        <begin position="484"/>
        <end position="508"/>
    </location>
</feature>
<accession>A0A8S3X4W5</accession>
<reference evidence="5" key="1">
    <citation type="submission" date="2021-04" db="EMBL/GenBank/DDBJ databases">
        <authorList>
            <person name="Tunstrom K."/>
        </authorList>
    </citation>
    <scope>NUCLEOTIDE SEQUENCE</scope>
</reference>
<comment type="caution">
    <text evidence="5">The sequence shown here is derived from an EMBL/GenBank/DDBJ whole genome shotgun (WGS) entry which is preliminary data.</text>
</comment>
<feature type="coiled-coil region" evidence="1">
    <location>
        <begin position="205"/>
        <end position="232"/>
    </location>
</feature>
<dbReference type="PANTHER" id="PTHR39069">
    <property type="entry name" value="ECDYSONE-INDUCIBLE GENE E1, ISOFORM A"/>
    <property type="match status" value="1"/>
</dbReference>
<dbReference type="PANTHER" id="PTHR39069:SF8">
    <property type="entry name" value="FI17111P1"/>
    <property type="match status" value="1"/>
</dbReference>
<feature type="signal peptide" evidence="3">
    <location>
        <begin position="1"/>
        <end position="21"/>
    </location>
</feature>
<feature type="domain" description="EB" evidence="4">
    <location>
        <begin position="614"/>
        <end position="671"/>
    </location>
</feature>
<proteinExistence type="predicted"/>
<evidence type="ECO:0000256" key="3">
    <source>
        <dbReference type="SAM" id="SignalP"/>
    </source>
</evidence>
<name>A0A8S3X4W5_PARAO</name>
<feature type="region of interest" description="Disordered" evidence="2">
    <location>
        <begin position="471"/>
        <end position="516"/>
    </location>
</feature>
<dbReference type="InterPro" id="IPR006149">
    <property type="entry name" value="EB_dom"/>
</dbReference>
<organism evidence="5 6">
    <name type="scientific">Parnassius apollo</name>
    <name type="common">Apollo butterfly</name>
    <name type="synonym">Papilio apollo</name>
    <dbReference type="NCBI Taxonomy" id="110799"/>
    <lineage>
        <taxon>Eukaryota</taxon>
        <taxon>Metazoa</taxon>
        <taxon>Ecdysozoa</taxon>
        <taxon>Arthropoda</taxon>
        <taxon>Hexapoda</taxon>
        <taxon>Insecta</taxon>
        <taxon>Pterygota</taxon>
        <taxon>Neoptera</taxon>
        <taxon>Endopterygota</taxon>
        <taxon>Lepidoptera</taxon>
        <taxon>Glossata</taxon>
        <taxon>Ditrysia</taxon>
        <taxon>Papilionoidea</taxon>
        <taxon>Papilionidae</taxon>
        <taxon>Parnassiinae</taxon>
        <taxon>Parnassini</taxon>
        <taxon>Parnassius</taxon>
        <taxon>Parnassius</taxon>
    </lineage>
</organism>
<protein>
    <submittedName>
        <fullName evidence="5">(apollo) hypothetical protein</fullName>
    </submittedName>
</protein>
<evidence type="ECO:0000259" key="4">
    <source>
        <dbReference type="Pfam" id="PF01683"/>
    </source>
</evidence>